<evidence type="ECO:0000256" key="4">
    <source>
        <dbReference type="SAM" id="Phobius"/>
    </source>
</evidence>
<feature type="domain" description="Carrier" evidence="5">
    <location>
        <begin position="343"/>
        <end position="417"/>
    </location>
</feature>
<dbReference type="Proteomes" id="UP000037136">
    <property type="component" value="Unassembled WGS sequence"/>
</dbReference>
<dbReference type="GO" id="GO:0031956">
    <property type="term" value="F:medium-chain fatty acid-CoA ligase activity"/>
    <property type="evidence" value="ECO:0007669"/>
    <property type="project" value="TreeGrafter"/>
</dbReference>
<dbReference type="InterPro" id="IPR045851">
    <property type="entry name" value="AMP-bd_C_sf"/>
</dbReference>
<dbReference type="Gene3D" id="3.30.300.30">
    <property type="match status" value="1"/>
</dbReference>
<dbReference type="PROSITE" id="PS50075">
    <property type="entry name" value="CARRIER"/>
    <property type="match status" value="1"/>
</dbReference>
<feature type="transmembrane region" description="Helical" evidence="4">
    <location>
        <begin position="1093"/>
        <end position="1112"/>
    </location>
</feature>
<name>A0A2A9P480_OPHUN</name>
<feature type="transmembrane region" description="Helical" evidence="4">
    <location>
        <begin position="726"/>
        <end position="749"/>
    </location>
</feature>
<feature type="region of interest" description="Disordered" evidence="3">
    <location>
        <begin position="923"/>
        <end position="956"/>
    </location>
</feature>
<gene>
    <name evidence="6" type="ORF">XA68_17861</name>
</gene>
<dbReference type="InterPro" id="IPR020806">
    <property type="entry name" value="PKS_PP-bd"/>
</dbReference>
<protein>
    <recommendedName>
        <fullName evidence="5">Carrier domain-containing protein</fullName>
    </recommendedName>
</protein>
<evidence type="ECO:0000256" key="2">
    <source>
        <dbReference type="ARBA" id="ARBA00022553"/>
    </source>
</evidence>
<evidence type="ECO:0000256" key="3">
    <source>
        <dbReference type="SAM" id="MobiDB-lite"/>
    </source>
</evidence>
<keyword evidence="2" id="KW-0597">Phosphoprotein</keyword>
<keyword evidence="7" id="KW-1185">Reference proteome</keyword>
<organism evidence="6 7">
    <name type="scientific">Ophiocordyceps unilateralis</name>
    <name type="common">Zombie-ant fungus</name>
    <name type="synonym">Torrubia unilateralis</name>
    <dbReference type="NCBI Taxonomy" id="268505"/>
    <lineage>
        <taxon>Eukaryota</taxon>
        <taxon>Fungi</taxon>
        <taxon>Dikarya</taxon>
        <taxon>Ascomycota</taxon>
        <taxon>Pezizomycotina</taxon>
        <taxon>Sordariomycetes</taxon>
        <taxon>Hypocreomycetidae</taxon>
        <taxon>Hypocreales</taxon>
        <taxon>Ophiocordycipitaceae</taxon>
        <taxon>Ophiocordyceps</taxon>
    </lineage>
</organism>
<dbReference type="Pfam" id="PF00550">
    <property type="entry name" value="PP-binding"/>
    <property type="match status" value="1"/>
</dbReference>
<evidence type="ECO:0000256" key="1">
    <source>
        <dbReference type="ARBA" id="ARBA00022450"/>
    </source>
</evidence>
<evidence type="ECO:0000259" key="5">
    <source>
        <dbReference type="PROSITE" id="PS50075"/>
    </source>
</evidence>
<reference evidence="6 7" key="1">
    <citation type="journal article" date="2015" name="BMC Genomics">
        <title>Gene expression during zombie ant biting behavior reflects the complexity underlying fungal parasitic behavioral manipulation.</title>
        <authorList>
            <person name="de Bekker C."/>
            <person name="Ohm R.A."/>
            <person name="Loreto R.G."/>
            <person name="Sebastian A."/>
            <person name="Albert I."/>
            <person name="Merrow M."/>
            <person name="Brachmann A."/>
            <person name="Hughes D.P."/>
        </authorList>
    </citation>
    <scope>NUCLEOTIDE SEQUENCE [LARGE SCALE GENOMIC DNA]</scope>
    <source>
        <strain evidence="6 7">SC16a</strain>
    </source>
</reference>
<dbReference type="OrthoDB" id="3633556at2759"/>
<dbReference type="InterPro" id="IPR042099">
    <property type="entry name" value="ANL_N_sf"/>
</dbReference>
<accession>A0A2A9P480</accession>
<dbReference type="SMART" id="SM00823">
    <property type="entry name" value="PKS_PP"/>
    <property type="match status" value="1"/>
</dbReference>
<evidence type="ECO:0000313" key="7">
    <source>
        <dbReference type="Proteomes" id="UP000037136"/>
    </source>
</evidence>
<comment type="caution">
    <text evidence="6">The sequence shown here is derived from an EMBL/GenBank/DDBJ whole genome shotgun (WGS) entry which is preliminary data.</text>
</comment>
<feature type="transmembrane region" description="Helical" evidence="4">
    <location>
        <begin position="488"/>
        <end position="513"/>
    </location>
</feature>
<dbReference type="Gene3D" id="3.40.50.12780">
    <property type="entry name" value="N-terminal domain of ligase-like"/>
    <property type="match status" value="1"/>
</dbReference>
<reference evidence="6 7" key="2">
    <citation type="journal article" date="2017" name="Sci. Rep.">
        <title>Ant-infecting Ophiocordyceps genomes reveal a high diversity of potential behavioral manipulation genes and a possible major role for enterotoxins.</title>
        <authorList>
            <person name="de Bekker C."/>
            <person name="Ohm R.A."/>
            <person name="Evans H.C."/>
            <person name="Brachmann A."/>
            <person name="Hughes D.P."/>
        </authorList>
    </citation>
    <scope>NUCLEOTIDE SEQUENCE [LARGE SCALE GENOMIC DNA]</scope>
    <source>
        <strain evidence="6 7">SC16a</strain>
    </source>
</reference>
<keyword evidence="1" id="KW-0596">Phosphopantetheine</keyword>
<dbReference type="PANTHER" id="PTHR43201:SF10">
    <property type="entry name" value="CARRIER DOMAIN-CONTAINING PROTEIN"/>
    <property type="match status" value="1"/>
</dbReference>
<keyword evidence="4" id="KW-1133">Transmembrane helix</keyword>
<dbReference type="SUPFAM" id="SSF47336">
    <property type="entry name" value="ACP-like"/>
    <property type="match status" value="1"/>
</dbReference>
<proteinExistence type="predicted"/>
<dbReference type="InterPro" id="IPR009081">
    <property type="entry name" value="PP-bd_ACP"/>
</dbReference>
<dbReference type="SUPFAM" id="SSF51161">
    <property type="entry name" value="Trimeric LpxA-like enzymes"/>
    <property type="match status" value="3"/>
</dbReference>
<dbReference type="Gene3D" id="2.160.10.10">
    <property type="entry name" value="Hexapeptide repeat proteins"/>
    <property type="match status" value="1"/>
</dbReference>
<dbReference type="Gene3D" id="1.10.1200.10">
    <property type="entry name" value="ACP-like"/>
    <property type="match status" value="1"/>
</dbReference>
<dbReference type="InterPro" id="IPR036736">
    <property type="entry name" value="ACP-like_sf"/>
</dbReference>
<feature type="transmembrane region" description="Helical" evidence="4">
    <location>
        <begin position="1022"/>
        <end position="1050"/>
    </location>
</feature>
<dbReference type="STRING" id="268505.A0A2A9P480"/>
<dbReference type="GO" id="GO:0031177">
    <property type="term" value="F:phosphopantetheine binding"/>
    <property type="evidence" value="ECO:0007669"/>
    <property type="project" value="InterPro"/>
</dbReference>
<dbReference type="GO" id="GO:0006631">
    <property type="term" value="P:fatty acid metabolic process"/>
    <property type="evidence" value="ECO:0007669"/>
    <property type="project" value="TreeGrafter"/>
</dbReference>
<dbReference type="PANTHER" id="PTHR43201">
    <property type="entry name" value="ACYL-COA SYNTHETASE"/>
    <property type="match status" value="1"/>
</dbReference>
<dbReference type="SUPFAM" id="SSF56801">
    <property type="entry name" value="Acetyl-CoA synthetase-like"/>
    <property type="match status" value="1"/>
</dbReference>
<keyword evidence="4" id="KW-0472">Membrane</keyword>
<dbReference type="AlphaFoldDB" id="A0A2A9P480"/>
<sequence length="1238" mass="136645">MPISTPPLNYQLDREGTSGVSVGPELVILDSSSETKASPGSIGRICVRGEPVFHGYLLPDGSLDRGSFNADGWFDTGDLGFMDHDGYLYITGRSKEVINRGGELISPLEVENAILAAAAQVDSPIYGRVSQALAFSVSHKVLQEAVAIVLVTPPHTARVDLKALHKALRSSLQPVKWPVFITYMDDLPKRNSKVVRVGLGRRLRLPDLDEDMPYLHRHWQALCPPPDTDVSVSIESWPCSVDYHEMSSRIEDVLPRYARHHCLKHEHCHDTFDVVLAPDEAGSVGQLQEELVQEVWKHLSMCLDNYMMPDTIHMVPDALPRDEKGQVVDTELRQALERERRGQSTESKVVDAFASTLSLHSTDIPLDIDFFRLGGDSLRAGRLLSALRSEFKVQLPISLVFNQGTVRAITEHLERSTTVKAERSEEEKGKTFGCRETHSSTNPLLMALQLIPLAVVYPLRRAFQWTTFVVLLSQTQQWPTHKVVAGRLLNVLVCIMLARLAVMSLAPFFGIGAKWILIGRFRQGLYPMWGGYHTRWWMVQKIQSICGMGVFGLSEPTTRIYYRLMGARVGSNVKLATSSLGEYDLLDIRDNAELTQSICRPFAVEGNTSMYLGRITVGENSCVGIASVIAPGSNIPPNTCIGPNSSSWEMSDADESNRHLSPSSAPKPHWLLTLLLTAPLTVAARLLSRLPWAAGLVGLVSHEPRSHETPMRDTLDWFTAGERVGYHFLALVLRTLCGPFLTLIFTVLVKSLLDLLFGELGPSPAEKGSGAVAVWRAHLIKTLMPASRLHQLRAMFGQHYEPTSVMLRLLGGQIGKRVYWPGKGPDMGDYHLLRVGDDVVFGSRSFLVTTDGYGSDHVTVRDGAMVADRVCLLPGVDVGEQTTMGSGALTRREAVYDAGATFVGSKGGDAICLSSSRRRRRNGSGVTLIDSHDNSSSSSNDTLADKTQHDSARGGKAETISPFGRAFYLGLGSYHVFGPFTIFCYSTLFIAFTTCYWNAPSVLSIQAVDRLMNLFVARQDNYCLQLAVLFTLTWLVIAVLSTLQAVLALAMEIAAKWLLLGRRQPGNYDWDKSSYCQRWQLLICVDHILRQCYLGHGIIGMLTGTSWIVLYYRALGAKMGKDCALFANGRPSLLFTEPDLITMGDRVAIDDASVVAHINTRGKFDLNRLEIESGCVLRSGSRLLSGAVMKKDSCLLEHTMIMSGDVVNEGWTMQGWPADKFVGRRVHVGVGKGRKAHP</sequence>
<evidence type="ECO:0000313" key="6">
    <source>
        <dbReference type="EMBL" id="PFH55662.1"/>
    </source>
</evidence>
<keyword evidence="4" id="KW-0812">Transmembrane</keyword>
<dbReference type="EMBL" id="LAZP02000816">
    <property type="protein sequence ID" value="PFH55662.1"/>
    <property type="molecule type" value="Genomic_DNA"/>
</dbReference>
<dbReference type="InterPro" id="IPR011004">
    <property type="entry name" value="Trimer_LpxA-like_sf"/>
</dbReference>
<feature type="compositionally biased region" description="Basic and acidic residues" evidence="3">
    <location>
        <begin position="943"/>
        <end position="956"/>
    </location>
</feature>